<evidence type="ECO:0000256" key="1">
    <source>
        <dbReference type="SAM" id="MobiDB-lite"/>
    </source>
</evidence>
<sequence length="91" mass="9646">MVSSTPTTGSHESICREDGDSREVGLQFDGCKVVSSNYNARPESECMALPLAYGLPSSHQLSLPTQLRDCRGGATPCLGGPDPPENLESHV</sequence>
<dbReference type="Proteomes" id="UP001497516">
    <property type="component" value="Chromosome 1"/>
</dbReference>
<accession>A0AAV2C9T0</accession>
<gene>
    <name evidence="2" type="ORF">LTRI10_LOCUS613</name>
</gene>
<feature type="compositionally biased region" description="Polar residues" evidence="1">
    <location>
        <begin position="1"/>
        <end position="11"/>
    </location>
</feature>
<feature type="region of interest" description="Disordered" evidence="1">
    <location>
        <begin position="72"/>
        <end position="91"/>
    </location>
</feature>
<evidence type="ECO:0000313" key="3">
    <source>
        <dbReference type="Proteomes" id="UP001497516"/>
    </source>
</evidence>
<dbReference type="EMBL" id="OZ034813">
    <property type="protein sequence ID" value="CAL1352658.1"/>
    <property type="molecule type" value="Genomic_DNA"/>
</dbReference>
<protein>
    <submittedName>
        <fullName evidence="2">Uncharacterized protein</fullName>
    </submittedName>
</protein>
<organism evidence="2 3">
    <name type="scientific">Linum trigynum</name>
    <dbReference type="NCBI Taxonomy" id="586398"/>
    <lineage>
        <taxon>Eukaryota</taxon>
        <taxon>Viridiplantae</taxon>
        <taxon>Streptophyta</taxon>
        <taxon>Embryophyta</taxon>
        <taxon>Tracheophyta</taxon>
        <taxon>Spermatophyta</taxon>
        <taxon>Magnoliopsida</taxon>
        <taxon>eudicotyledons</taxon>
        <taxon>Gunneridae</taxon>
        <taxon>Pentapetalae</taxon>
        <taxon>rosids</taxon>
        <taxon>fabids</taxon>
        <taxon>Malpighiales</taxon>
        <taxon>Linaceae</taxon>
        <taxon>Linum</taxon>
    </lineage>
</organism>
<evidence type="ECO:0000313" key="2">
    <source>
        <dbReference type="EMBL" id="CAL1352658.1"/>
    </source>
</evidence>
<feature type="region of interest" description="Disordered" evidence="1">
    <location>
        <begin position="1"/>
        <end position="20"/>
    </location>
</feature>
<dbReference type="AlphaFoldDB" id="A0AAV2C9T0"/>
<reference evidence="2 3" key="1">
    <citation type="submission" date="2024-04" db="EMBL/GenBank/DDBJ databases">
        <authorList>
            <person name="Fracassetti M."/>
        </authorList>
    </citation>
    <scope>NUCLEOTIDE SEQUENCE [LARGE SCALE GENOMIC DNA]</scope>
</reference>
<proteinExistence type="predicted"/>
<keyword evidence="3" id="KW-1185">Reference proteome</keyword>
<name>A0AAV2C9T0_9ROSI</name>